<keyword evidence="2" id="KW-1185">Reference proteome</keyword>
<protein>
    <submittedName>
        <fullName evidence="1">Uncharacterized protein</fullName>
    </submittedName>
</protein>
<dbReference type="Proteomes" id="UP000268014">
    <property type="component" value="Unassembled WGS sequence"/>
</dbReference>
<reference evidence="1 2" key="1">
    <citation type="submission" date="2018-11" db="EMBL/GenBank/DDBJ databases">
        <authorList>
            <consortium name="Pathogen Informatics"/>
        </authorList>
    </citation>
    <scope>NUCLEOTIDE SEQUENCE [LARGE SCALE GENOMIC DNA]</scope>
    <source>
        <strain evidence="1 2">MHpl1</strain>
    </source>
</reference>
<organism evidence="1 2">
    <name type="scientific">Haemonchus placei</name>
    <name type="common">Barber's pole worm</name>
    <dbReference type="NCBI Taxonomy" id="6290"/>
    <lineage>
        <taxon>Eukaryota</taxon>
        <taxon>Metazoa</taxon>
        <taxon>Ecdysozoa</taxon>
        <taxon>Nematoda</taxon>
        <taxon>Chromadorea</taxon>
        <taxon>Rhabditida</taxon>
        <taxon>Rhabditina</taxon>
        <taxon>Rhabditomorpha</taxon>
        <taxon>Strongyloidea</taxon>
        <taxon>Trichostrongylidae</taxon>
        <taxon>Haemonchus</taxon>
    </lineage>
</organism>
<evidence type="ECO:0000313" key="1">
    <source>
        <dbReference type="EMBL" id="VDO16145.1"/>
    </source>
</evidence>
<accession>A0A3P7WRT9</accession>
<evidence type="ECO:0000313" key="2">
    <source>
        <dbReference type="Proteomes" id="UP000268014"/>
    </source>
</evidence>
<dbReference type="EMBL" id="UZAF01006146">
    <property type="protein sequence ID" value="VDO16145.1"/>
    <property type="molecule type" value="Genomic_DNA"/>
</dbReference>
<gene>
    <name evidence="1" type="ORF">HPLM_LOCUS2660</name>
</gene>
<name>A0A3P7WRT9_HAEPC</name>
<proteinExistence type="predicted"/>
<sequence length="45" mass="5033">MQVWPAAAAVCDTLRCIFIVTEKFSKYSNMQQKGLIGGFHLISQT</sequence>
<dbReference type="AlphaFoldDB" id="A0A3P7WRT9"/>